<protein>
    <submittedName>
        <fullName evidence="2">HNH endonuclease</fullName>
    </submittedName>
</protein>
<dbReference type="RefSeq" id="WP_039739372.1">
    <property type="nucleotide sequence ID" value="NZ_JTCM02000030.1"/>
</dbReference>
<dbReference type="Gene3D" id="1.10.30.50">
    <property type="match status" value="1"/>
</dbReference>
<accession>A0A846HBW1</accession>
<sequence length="116" mass="13458">MSLKYHEYINSQEWQEVRKLALQRSGSKCQICGSKNSLDVHHNSYDNLGNERENLEDLVVLCSEHHQLYHEALAEVERLADQRLEERLLGGLLMFQFILRIAQILVLVKSALKLAK</sequence>
<feature type="transmembrane region" description="Helical" evidence="1">
    <location>
        <begin position="88"/>
        <end position="108"/>
    </location>
</feature>
<name>A0A846HBW1_9CYAN</name>
<dbReference type="CDD" id="cd00085">
    <property type="entry name" value="HNHc"/>
    <property type="match status" value="1"/>
</dbReference>
<evidence type="ECO:0000313" key="3">
    <source>
        <dbReference type="Proteomes" id="UP000031549"/>
    </source>
</evidence>
<organism evidence="2 3">
    <name type="scientific">Hassallia byssoidea VB512170</name>
    <dbReference type="NCBI Taxonomy" id="1304833"/>
    <lineage>
        <taxon>Bacteria</taxon>
        <taxon>Bacillati</taxon>
        <taxon>Cyanobacteriota</taxon>
        <taxon>Cyanophyceae</taxon>
        <taxon>Nostocales</taxon>
        <taxon>Tolypothrichaceae</taxon>
        <taxon>Hassallia</taxon>
    </lineage>
</organism>
<keyword evidence="2" id="KW-0378">Hydrolase</keyword>
<dbReference type="InterPro" id="IPR003615">
    <property type="entry name" value="HNH_nuc"/>
</dbReference>
<keyword evidence="3" id="KW-1185">Reference proteome</keyword>
<keyword evidence="2" id="KW-0540">Nuclease</keyword>
<dbReference type="AlphaFoldDB" id="A0A846HBW1"/>
<reference evidence="2 3" key="1">
    <citation type="journal article" date="2015" name="Genome Announc.">
        <title>Draft Genome Sequence of Cyanobacterium Hassallia byssoidea Strain VB512170, Isolated from Monuments in India.</title>
        <authorList>
            <person name="Singh D."/>
            <person name="Chandrababunaidu M.M."/>
            <person name="Panda A."/>
            <person name="Sen D."/>
            <person name="Bhattacharyya S."/>
            <person name="Adhikary S.P."/>
            <person name="Tripathy S."/>
        </authorList>
    </citation>
    <scope>NUCLEOTIDE SEQUENCE [LARGE SCALE GENOMIC DNA]</scope>
    <source>
        <strain evidence="2 3">VB512170</strain>
    </source>
</reference>
<gene>
    <name evidence="2" type="ORF">PI95_015435</name>
</gene>
<dbReference type="Proteomes" id="UP000031549">
    <property type="component" value="Unassembled WGS sequence"/>
</dbReference>
<keyword evidence="1" id="KW-1133">Transmembrane helix</keyword>
<comment type="caution">
    <text evidence="2">The sequence shown here is derived from an EMBL/GenBank/DDBJ whole genome shotgun (WGS) entry which is preliminary data.</text>
</comment>
<dbReference type="EMBL" id="JTCM02000030">
    <property type="protein sequence ID" value="NEU73911.1"/>
    <property type="molecule type" value="Genomic_DNA"/>
</dbReference>
<evidence type="ECO:0000313" key="2">
    <source>
        <dbReference type="EMBL" id="NEU73911.1"/>
    </source>
</evidence>
<keyword evidence="1" id="KW-0812">Transmembrane</keyword>
<evidence type="ECO:0000256" key="1">
    <source>
        <dbReference type="SAM" id="Phobius"/>
    </source>
</evidence>
<dbReference type="GO" id="GO:0004519">
    <property type="term" value="F:endonuclease activity"/>
    <property type="evidence" value="ECO:0007669"/>
    <property type="project" value="UniProtKB-KW"/>
</dbReference>
<keyword evidence="1" id="KW-0472">Membrane</keyword>
<keyword evidence="2" id="KW-0255">Endonuclease</keyword>
<proteinExistence type="predicted"/>